<name>A0A2T4UC79_9ACTN</name>
<dbReference type="SUPFAM" id="SSF53756">
    <property type="entry name" value="UDP-Glycosyltransferase/glycogen phosphorylase"/>
    <property type="match status" value="1"/>
</dbReference>
<dbReference type="Pfam" id="PF13439">
    <property type="entry name" value="Glyco_transf_4"/>
    <property type="match status" value="1"/>
</dbReference>
<evidence type="ECO:0000256" key="1">
    <source>
        <dbReference type="ARBA" id="ARBA00022676"/>
    </source>
</evidence>
<proteinExistence type="predicted"/>
<reference evidence="5 6" key="1">
    <citation type="submission" date="2018-03" db="EMBL/GenBank/DDBJ databases">
        <title>Aquarubrobacter algicola gen. nov., sp. nov., a novel actinobacterium isolated from shallow eutrophic lake during the end of cyanobacterial harmful algal blooms.</title>
        <authorList>
            <person name="Chun S.J."/>
        </authorList>
    </citation>
    <scope>NUCLEOTIDE SEQUENCE [LARGE SCALE GENOMIC DNA]</scope>
    <source>
        <strain evidence="5 6">Seoho-28</strain>
    </source>
</reference>
<evidence type="ECO:0000259" key="3">
    <source>
        <dbReference type="Pfam" id="PF00534"/>
    </source>
</evidence>
<dbReference type="AlphaFoldDB" id="A0A2T4UC79"/>
<keyword evidence="6" id="KW-1185">Reference proteome</keyword>
<sequence>MRPALDATVELDRTVATDLSERILLVTPGYPPDLGGIEHHVAQLARGIVTGTGCEVVVATFGDPGDEEPRVEHLDGVTVHRFPLTVARPAYRYSRDLHAWLRAHGRDFGIVHSHGYHALPALAASRIRGPVTVFTPHYHGTGHSLVRRYLHRVYRPAGHGIMRRADAILCVSEAEAARVRRHFPSTGSKIHVVPNGVDPPSAFTPPMTSRETVVLCSGRLEAYKGVDHLVAAAAELGDDYRVVVTGDGPHLATLRELAARLGVQERVLLTGILPVEELQRWQRAAAVYVTLSTNEAFNIAAYEAAGAGARIVASDIPAHREMLDRLLPGTVVLVPARPDVPALARVIEASAGLERVTAPQPVPTWTDAVQRVVSIYREELASPSRVRAS</sequence>
<comment type="caution">
    <text evidence="5">The sequence shown here is derived from an EMBL/GenBank/DDBJ whole genome shotgun (WGS) entry which is preliminary data.</text>
</comment>
<dbReference type="Pfam" id="PF00534">
    <property type="entry name" value="Glycos_transf_1"/>
    <property type="match status" value="1"/>
</dbReference>
<gene>
    <name evidence="5" type="ORF">C7Y72_19725</name>
</gene>
<dbReference type="Proteomes" id="UP000240739">
    <property type="component" value="Unassembled WGS sequence"/>
</dbReference>
<keyword evidence="1" id="KW-0328">Glycosyltransferase</keyword>
<dbReference type="InterPro" id="IPR001296">
    <property type="entry name" value="Glyco_trans_1"/>
</dbReference>
<feature type="domain" description="Glycosyltransferase subfamily 4-like N-terminal" evidence="4">
    <location>
        <begin position="35"/>
        <end position="199"/>
    </location>
</feature>
<evidence type="ECO:0000313" key="5">
    <source>
        <dbReference type="EMBL" id="PTL54819.1"/>
    </source>
</evidence>
<evidence type="ECO:0000259" key="4">
    <source>
        <dbReference type="Pfam" id="PF13439"/>
    </source>
</evidence>
<evidence type="ECO:0000313" key="6">
    <source>
        <dbReference type="Proteomes" id="UP000240739"/>
    </source>
</evidence>
<dbReference type="InterPro" id="IPR028098">
    <property type="entry name" value="Glyco_trans_4-like_N"/>
</dbReference>
<feature type="domain" description="Glycosyl transferase family 1" evidence="3">
    <location>
        <begin position="210"/>
        <end position="346"/>
    </location>
</feature>
<dbReference type="PANTHER" id="PTHR45871:SF1">
    <property type="entry name" value="PHOSPHATIDYLINOSITOL N-ACETYLGLUCOSAMINYLTRANSFERASE SUBUNIT A"/>
    <property type="match status" value="1"/>
</dbReference>
<dbReference type="RefSeq" id="WP_107570919.1">
    <property type="nucleotide sequence ID" value="NZ_PYYB01000004.1"/>
</dbReference>
<evidence type="ECO:0000256" key="2">
    <source>
        <dbReference type="ARBA" id="ARBA00022679"/>
    </source>
</evidence>
<keyword evidence="2 5" id="KW-0808">Transferase</keyword>
<dbReference type="OrthoDB" id="9802525at2"/>
<dbReference type="GO" id="GO:0016757">
    <property type="term" value="F:glycosyltransferase activity"/>
    <property type="evidence" value="ECO:0007669"/>
    <property type="project" value="UniProtKB-KW"/>
</dbReference>
<dbReference type="PANTHER" id="PTHR45871">
    <property type="entry name" value="N-ACETYLGLUCOSAMINYL-PHOSPHATIDYLINOSITOL BIOSYNTHETIC PROTEIN"/>
    <property type="match status" value="1"/>
</dbReference>
<dbReference type="Gene3D" id="3.40.50.2000">
    <property type="entry name" value="Glycogen Phosphorylase B"/>
    <property type="match status" value="2"/>
</dbReference>
<dbReference type="CDD" id="cd03801">
    <property type="entry name" value="GT4_PimA-like"/>
    <property type="match status" value="1"/>
</dbReference>
<organism evidence="5 6">
    <name type="scientific">Paraconexibacter algicola</name>
    <dbReference type="NCBI Taxonomy" id="2133960"/>
    <lineage>
        <taxon>Bacteria</taxon>
        <taxon>Bacillati</taxon>
        <taxon>Actinomycetota</taxon>
        <taxon>Thermoleophilia</taxon>
        <taxon>Solirubrobacterales</taxon>
        <taxon>Paraconexibacteraceae</taxon>
        <taxon>Paraconexibacter</taxon>
    </lineage>
</organism>
<accession>A0A2T4UC79</accession>
<dbReference type="EMBL" id="PYYB01000004">
    <property type="protein sequence ID" value="PTL54819.1"/>
    <property type="molecule type" value="Genomic_DNA"/>
</dbReference>
<protein>
    <submittedName>
        <fullName evidence="5">Glycosyltransferase family 1 protein</fullName>
    </submittedName>
</protein>